<dbReference type="EMBL" id="JADXDR010000205">
    <property type="protein sequence ID" value="KAI7836091.1"/>
    <property type="molecule type" value="Genomic_DNA"/>
</dbReference>
<protein>
    <submittedName>
        <fullName evidence="1">Uncharacterized protein</fullName>
    </submittedName>
</protein>
<organism evidence="1 2">
    <name type="scientific">Chlorella ohadii</name>
    <dbReference type="NCBI Taxonomy" id="2649997"/>
    <lineage>
        <taxon>Eukaryota</taxon>
        <taxon>Viridiplantae</taxon>
        <taxon>Chlorophyta</taxon>
        <taxon>core chlorophytes</taxon>
        <taxon>Trebouxiophyceae</taxon>
        <taxon>Chlorellales</taxon>
        <taxon>Chlorellaceae</taxon>
        <taxon>Chlorella clade</taxon>
        <taxon>Chlorella</taxon>
    </lineage>
</organism>
<evidence type="ECO:0000313" key="2">
    <source>
        <dbReference type="Proteomes" id="UP001205105"/>
    </source>
</evidence>
<reference evidence="1" key="1">
    <citation type="submission" date="2020-11" db="EMBL/GenBank/DDBJ databases">
        <title>Chlorella ohadii genome sequencing and assembly.</title>
        <authorList>
            <person name="Murik O."/>
            <person name="Treves H."/>
            <person name="Kedem I."/>
            <person name="Shotland Y."/>
            <person name="Kaplan A."/>
        </authorList>
    </citation>
    <scope>NUCLEOTIDE SEQUENCE</scope>
    <source>
        <strain evidence="1">1</strain>
    </source>
</reference>
<name>A0AAD5GXB8_9CHLO</name>
<evidence type="ECO:0000313" key="1">
    <source>
        <dbReference type="EMBL" id="KAI7836091.1"/>
    </source>
</evidence>
<keyword evidence="2" id="KW-1185">Reference proteome</keyword>
<sequence>MEAVASAFSPSLLESLARQECIRRSNSRSEAERFRYRSWRERLHVEEATGVGFDRAWSEEAGFAFQFRPQAAVGDAPAALQAVRLHGMGPKLLLSDRSTADQPTIRWRLRVKGNTAVEFGVIPAALEITAGSLLPLKAPVMRGTVLDVMACRGRLEVVLTYSSDAKEINWQNGQPVQRPYRGPAQLRFEQEFSPDYDVRLAVTSWAKAHFEVLHTTAYPLDPEWAAAAMSAEAAAAAAAAAPVPPPVLHPEVLAAAGFDVPDEQDELLLGGMLPEILPPQALLAPQFAFAAGAGQQPAAAAAAELAEEAAEDNELLPAADEAVLEALMADLPAAAQAAQPALPVAAGGSAAAAVMAPGLSPAWQPGTAPGAAPNLAAAVQPGVPAAGPAAAAAATLCPASSGELALDGHMC</sequence>
<dbReference type="AlphaFoldDB" id="A0AAD5GXB8"/>
<comment type="caution">
    <text evidence="1">The sequence shown here is derived from an EMBL/GenBank/DDBJ whole genome shotgun (WGS) entry which is preliminary data.</text>
</comment>
<gene>
    <name evidence="1" type="ORF">COHA_010019</name>
</gene>
<accession>A0AAD5GXB8</accession>
<dbReference type="Proteomes" id="UP001205105">
    <property type="component" value="Unassembled WGS sequence"/>
</dbReference>
<proteinExistence type="predicted"/>